<dbReference type="PANTHER" id="PTHR46825:SF7">
    <property type="entry name" value="D-ALANYL-D-ALANINE CARBOXYPEPTIDASE"/>
    <property type="match status" value="1"/>
</dbReference>
<dbReference type="InterPro" id="IPR050491">
    <property type="entry name" value="AmpC-like"/>
</dbReference>
<reference evidence="3 4" key="1">
    <citation type="submission" date="2019-10" db="EMBL/GenBank/DDBJ databases">
        <title>Glycomyces albidus sp. nov., a novel actinomycete isolated from rhizosphere soil of wheat (Triticum aestivum L.).</title>
        <authorList>
            <person name="Qian L."/>
        </authorList>
    </citation>
    <scope>NUCLEOTIDE SEQUENCE [LARGE SCALE GENOMIC DNA]</scope>
    <source>
        <strain evidence="3 4">NEAU-7082</strain>
    </source>
</reference>
<feature type="signal peptide" evidence="1">
    <location>
        <begin position="1"/>
        <end position="22"/>
    </location>
</feature>
<feature type="chain" id="PRO_5038687146" evidence="1">
    <location>
        <begin position="23"/>
        <end position="394"/>
    </location>
</feature>
<gene>
    <name evidence="3" type="ORF">GFD30_14275</name>
</gene>
<accession>A0A6L5GAL0</accession>
<proteinExistence type="predicted"/>
<keyword evidence="1" id="KW-0732">Signal</keyword>
<feature type="domain" description="Beta-lactamase-related" evidence="2">
    <location>
        <begin position="55"/>
        <end position="349"/>
    </location>
</feature>
<protein>
    <submittedName>
        <fullName evidence="3">Serine hydrolase</fullName>
    </submittedName>
</protein>
<evidence type="ECO:0000259" key="2">
    <source>
        <dbReference type="Pfam" id="PF00144"/>
    </source>
</evidence>
<dbReference type="PANTHER" id="PTHR46825">
    <property type="entry name" value="D-ALANYL-D-ALANINE-CARBOXYPEPTIDASE/ENDOPEPTIDASE AMPH"/>
    <property type="match status" value="1"/>
</dbReference>
<evidence type="ECO:0000256" key="1">
    <source>
        <dbReference type="SAM" id="SignalP"/>
    </source>
</evidence>
<evidence type="ECO:0000313" key="3">
    <source>
        <dbReference type="EMBL" id="MQM26727.1"/>
    </source>
</evidence>
<dbReference type="Gene3D" id="3.40.710.10">
    <property type="entry name" value="DD-peptidase/beta-lactamase superfamily"/>
    <property type="match status" value="1"/>
</dbReference>
<organism evidence="3 4">
    <name type="scientific">Glycomyces albidus</name>
    <dbReference type="NCBI Taxonomy" id="2656774"/>
    <lineage>
        <taxon>Bacteria</taxon>
        <taxon>Bacillati</taxon>
        <taxon>Actinomycetota</taxon>
        <taxon>Actinomycetes</taxon>
        <taxon>Glycomycetales</taxon>
        <taxon>Glycomycetaceae</taxon>
        <taxon>Glycomyces</taxon>
    </lineage>
</organism>
<dbReference type="AlphaFoldDB" id="A0A6L5GAL0"/>
<dbReference type="EMBL" id="WIAO01000016">
    <property type="protein sequence ID" value="MQM26727.1"/>
    <property type="molecule type" value="Genomic_DNA"/>
</dbReference>
<dbReference type="Proteomes" id="UP000477750">
    <property type="component" value="Unassembled WGS sequence"/>
</dbReference>
<dbReference type="Pfam" id="PF00144">
    <property type="entry name" value="Beta-lactamase"/>
    <property type="match status" value="1"/>
</dbReference>
<keyword evidence="4" id="KW-1185">Reference proteome</keyword>
<sequence length="394" mass="41861">MRRRRIAVAATAALGLVGGLSAAHFASADPARPDGGLDTALLEQRLEDFAGLTEGSVLVEVRGGDDTWKNAAGPRSLEEDARDARVGDRVRIGSVTKSMVAAVVMQLDGEGALDLDDPIGEYLPGLLPYEADPTIRQLLQHTAGLPDWVEVVYPGLSEGDLSEVREGYRDRYEPEELVAIGTQGPLLFEPGEDWAYSNTGYVVLGLLIEERTGHGLRHELRERVFEPAGMDGSYFPHDGSSGIKGKHSTPYITTGDPDDPYFDATWASSSQLGASGGIVSTVGDVNDFYDALTDGTLLTADQLAEATAFVEGGQGFQYGLGLGGVQVGCPDDPEEVFIGHVGDGTGHQTQSFHSADGERQITLSWSVDDKHGYTDPAAFEEALFGMLTAGLCGV</sequence>
<dbReference type="GO" id="GO:0016787">
    <property type="term" value="F:hydrolase activity"/>
    <property type="evidence" value="ECO:0007669"/>
    <property type="project" value="UniProtKB-KW"/>
</dbReference>
<dbReference type="InterPro" id="IPR012338">
    <property type="entry name" value="Beta-lactam/transpept-like"/>
</dbReference>
<dbReference type="SUPFAM" id="SSF56601">
    <property type="entry name" value="beta-lactamase/transpeptidase-like"/>
    <property type="match status" value="1"/>
</dbReference>
<keyword evidence="3" id="KW-0378">Hydrolase</keyword>
<name>A0A6L5GAL0_9ACTN</name>
<evidence type="ECO:0000313" key="4">
    <source>
        <dbReference type="Proteomes" id="UP000477750"/>
    </source>
</evidence>
<dbReference type="InterPro" id="IPR001466">
    <property type="entry name" value="Beta-lactam-related"/>
</dbReference>
<dbReference type="RefSeq" id="WP_153025885.1">
    <property type="nucleotide sequence ID" value="NZ_WIAO01000016.1"/>
</dbReference>
<comment type="caution">
    <text evidence="3">The sequence shown here is derived from an EMBL/GenBank/DDBJ whole genome shotgun (WGS) entry which is preliminary data.</text>
</comment>